<reference evidence="3 4" key="1">
    <citation type="submission" date="2014-02" db="EMBL/GenBank/DDBJ databases">
        <title>The Genome Sequence of Trichophyton interdigitale MR816.</title>
        <authorList>
            <consortium name="The Broad Institute Genomics Platform"/>
            <person name="Cuomo C.A."/>
            <person name="White T.C."/>
            <person name="Graser Y."/>
            <person name="Martinez-Rossi N."/>
            <person name="Heitman J."/>
            <person name="Young S.K."/>
            <person name="Zeng Q."/>
            <person name="Gargeya S."/>
            <person name="Abouelleil A."/>
            <person name="Alvarado L."/>
            <person name="Chapman S.B."/>
            <person name="Gainer-Dewar J."/>
            <person name="Goldberg J."/>
            <person name="Griggs A."/>
            <person name="Gujja S."/>
            <person name="Hansen M."/>
            <person name="Howarth C."/>
            <person name="Imamovic A."/>
            <person name="Larimer J."/>
            <person name="Martinez D."/>
            <person name="Murphy C."/>
            <person name="Pearson M.D."/>
            <person name="Persinoti G."/>
            <person name="Poon T."/>
            <person name="Priest M."/>
            <person name="Roberts A.D."/>
            <person name="Saif S."/>
            <person name="Shea T.D."/>
            <person name="Sykes S.N."/>
            <person name="Wortman J."/>
            <person name="Nusbaum C."/>
            <person name="Birren B."/>
        </authorList>
    </citation>
    <scope>NUCLEOTIDE SEQUENCE [LARGE SCALE GENOMIC DNA]</scope>
    <source>
        <strain evidence="3 4">MR816</strain>
    </source>
</reference>
<name>A0A059JI60_TRIIM</name>
<comment type="caution">
    <text evidence="3">The sequence shown here is derived from an EMBL/GenBank/DDBJ whole genome shotgun (WGS) entry which is preliminary data.</text>
</comment>
<accession>A0A059JI60</accession>
<gene>
    <name evidence="3" type="ORF">H109_01085</name>
</gene>
<feature type="compositionally biased region" description="Low complexity" evidence="1">
    <location>
        <begin position="79"/>
        <end position="88"/>
    </location>
</feature>
<feature type="transmembrane region" description="Helical" evidence="2">
    <location>
        <begin position="6"/>
        <end position="33"/>
    </location>
</feature>
<keyword evidence="4" id="KW-1185">Reference proteome</keyword>
<feature type="region of interest" description="Disordered" evidence="1">
    <location>
        <begin position="140"/>
        <end position="161"/>
    </location>
</feature>
<keyword evidence="2" id="KW-1133">Transmembrane helix</keyword>
<evidence type="ECO:0000256" key="1">
    <source>
        <dbReference type="SAM" id="MobiDB-lite"/>
    </source>
</evidence>
<dbReference type="AlphaFoldDB" id="A0A059JI60"/>
<dbReference type="OrthoDB" id="4173700at2759"/>
<protein>
    <submittedName>
        <fullName evidence="3">Uncharacterized protein</fullName>
    </submittedName>
</protein>
<sequence>MLSSQTIVLLIIVAEVLSFLVLLGLLVVLYRILIVRYKEKKSSTPRDIEASPVPTTRTTSPALSLDKELLHPALRINTNVNNTSNSPPALQATITKPSATANPTNKPTYTPPEPFQSASAQLQYKYLLSRLHTRPQRTHALRSESVPRHYSSQVPRPVRPIHTTLLPPKKLPVIQESVARGSVDVVSPCSDAIRSPTSADRAI</sequence>
<evidence type="ECO:0000313" key="4">
    <source>
        <dbReference type="Proteomes" id="UP000024533"/>
    </source>
</evidence>
<evidence type="ECO:0000256" key="2">
    <source>
        <dbReference type="SAM" id="Phobius"/>
    </source>
</evidence>
<organism evidence="3 4">
    <name type="scientific">Trichophyton interdigitale (strain MR816)</name>
    <dbReference type="NCBI Taxonomy" id="1215338"/>
    <lineage>
        <taxon>Eukaryota</taxon>
        <taxon>Fungi</taxon>
        <taxon>Dikarya</taxon>
        <taxon>Ascomycota</taxon>
        <taxon>Pezizomycotina</taxon>
        <taxon>Eurotiomycetes</taxon>
        <taxon>Eurotiomycetidae</taxon>
        <taxon>Onygenales</taxon>
        <taxon>Arthrodermataceae</taxon>
        <taxon>Trichophyton</taxon>
    </lineage>
</organism>
<proteinExistence type="predicted"/>
<feature type="compositionally biased region" description="Polar residues" evidence="1">
    <location>
        <begin position="92"/>
        <end position="108"/>
    </location>
</feature>
<keyword evidence="2" id="KW-0812">Transmembrane</keyword>
<evidence type="ECO:0000313" key="3">
    <source>
        <dbReference type="EMBL" id="KDB27137.1"/>
    </source>
</evidence>
<feature type="region of interest" description="Disordered" evidence="1">
    <location>
        <begin position="79"/>
        <end position="115"/>
    </location>
</feature>
<dbReference type="OMA" id="KELLYFH"/>
<dbReference type="HOGENOM" id="CLU_1309825_0_0_1"/>
<dbReference type="Proteomes" id="UP000024533">
    <property type="component" value="Unassembled WGS sequence"/>
</dbReference>
<dbReference type="EMBL" id="AOKY01000082">
    <property type="protein sequence ID" value="KDB27137.1"/>
    <property type="molecule type" value="Genomic_DNA"/>
</dbReference>
<keyword evidence="2" id="KW-0472">Membrane</keyword>